<dbReference type="InterPro" id="IPR001810">
    <property type="entry name" value="F-box_dom"/>
</dbReference>
<feature type="region of interest" description="Disordered" evidence="1">
    <location>
        <begin position="1"/>
        <end position="48"/>
    </location>
</feature>
<dbReference type="Pfam" id="PF23635">
    <property type="entry name" value="Beta-prop_AT5G49610-like"/>
    <property type="match status" value="1"/>
</dbReference>
<feature type="domain" description="F-box" evidence="2">
    <location>
        <begin position="51"/>
        <end position="94"/>
    </location>
</feature>
<dbReference type="SUPFAM" id="SSF81383">
    <property type="entry name" value="F-box domain"/>
    <property type="match status" value="1"/>
</dbReference>
<evidence type="ECO:0000313" key="5">
    <source>
        <dbReference type="Proteomes" id="UP000324897"/>
    </source>
</evidence>
<name>A0A5J9TXR3_9POAL</name>
<evidence type="ECO:0000313" key="4">
    <source>
        <dbReference type="EMBL" id="TVU16192.1"/>
    </source>
</evidence>
<dbReference type="Pfam" id="PF12937">
    <property type="entry name" value="F-box-like"/>
    <property type="match status" value="1"/>
</dbReference>
<protein>
    <submittedName>
        <fullName evidence="4">Uncharacterized protein</fullName>
    </submittedName>
</protein>
<feature type="domain" description="F-box protein AT5G49610-like beta-propeller" evidence="3">
    <location>
        <begin position="142"/>
        <end position="385"/>
    </location>
</feature>
<evidence type="ECO:0000259" key="2">
    <source>
        <dbReference type="Pfam" id="PF12937"/>
    </source>
</evidence>
<feature type="compositionally biased region" description="Polar residues" evidence="1">
    <location>
        <begin position="535"/>
        <end position="546"/>
    </location>
</feature>
<feature type="compositionally biased region" description="Low complexity" evidence="1">
    <location>
        <begin position="18"/>
        <end position="43"/>
    </location>
</feature>
<proteinExistence type="predicted"/>
<dbReference type="PANTHER" id="PTHR32133:SF408">
    <property type="entry name" value="OS07G0120400 PROTEIN"/>
    <property type="match status" value="1"/>
</dbReference>
<dbReference type="Gramene" id="TVU16192">
    <property type="protein sequence ID" value="TVU16192"/>
    <property type="gene ID" value="EJB05_39744"/>
</dbReference>
<dbReference type="InterPro" id="IPR036047">
    <property type="entry name" value="F-box-like_dom_sf"/>
</dbReference>
<dbReference type="PANTHER" id="PTHR32133">
    <property type="entry name" value="OS07G0120400 PROTEIN"/>
    <property type="match status" value="1"/>
</dbReference>
<reference evidence="4 5" key="1">
    <citation type="journal article" date="2019" name="Sci. Rep.">
        <title>A high-quality genome of Eragrostis curvula grass provides insights into Poaceae evolution and supports new strategies to enhance forage quality.</title>
        <authorList>
            <person name="Carballo J."/>
            <person name="Santos B.A.C.M."/>
            <person name="Zappacosta D."/>
            <person name="Garbus I."/>
            <person name="Selva J.P."/>
            <person name="Gallo C.A."/>
            <person name="Diaz A."/>
            <person name="Albertini E."/>
            <person name="Caccamo M."/>
            <person name="Echenique V."/>
        </authorList>
    </citation>
    <scope>NUCLEOTIDE SEQUENCE [LARGE SCALE GENOMIC DNA]</scope>
    <source>
        <strain evidence="5">cv. Victoria</strain>
        <tissue evidence="4">Leaf</tissue>
    </source>
</reference>
<dbReference type="InterPro" id="IPR056594">
    <property type="entry name" value="AT5G49610-like_b-prop"/>
</dbReference>
<sequence>MQQPTGEAPSGSRSLEVPSSTSATASHRRSSPTPLLPTSSGPGATLPLPPLPDDIIAEILIRLPQDDPSCLLRALLTCKGWLRIVSDPDFRRRLGLFHPTPPMLGFIPFDHFIPFVQTTGGFIATTVSPFSLPNSLPRPRAMDCRHGRALFFDGHDTIIVWEPMTGVRWDVHVPLVDHFFTPSMAVVCAVNSCDHSCCSGGPFLVVFSTSKGEDLLVFVYSSETGAWVETALIPGISRVFGNVLQRPSVLVGQAIYFLHNHGVRYILECGLDGSYVALVKIPDGMHTHDEGLLLMPAEDGGLGFAGLVESSLSLWSLKEDGHGVSDDSRWLCHRVIGLSNLLPEGQVMNLLGFAEGINAIFIGIDDDIFTVELKPERSRRVCAMENIRGLLPLLSFYTPENAAAIGLREAKESSSVDSMKLCDAVPSEISMVLGQDADSSELKNQKEELCTNTMEVPHGKVRAAEQFEFQGASSIDMMTAVALHEHPADNHKHQKEESDAGSLEMTKEKKIAIADEGQESPRAAKTLAKGEDRQSSSGSARSNQVVSSLDMVVTDRSISALGILVDDNKLLNVNASGCIW</sequence>
<dbReference type="EMBL" id="RWGY01000031">
    <property type="protein sequence ID" value="TVU16192.1"/>
    <property type="molecule type" value="Genomic_DNA"/>
</dbReference>
<organism evidence="4 5">
    <name type="scientific">Eragrostis curvula</name>
    <name type="common">weeping love grass</name>
    <dbReference type="NCBI Taxonomy" id="38414"/>
    <lineage>
        <taxon>Eukaryota</taxon>
        <taxon>Viridiplantae</taxon>
        <taxon>Streptophyta</taxon>
        <taxon>Embryophyta</taxon>
        <taxon>Tracheophyta</taxon>
        <taxon>Spermatophyta</taxon>
        <taxon>Magnoliopsida</taxon>
        <taxon>Liliopsida</taxon>
        <taxon>Poales</taxon>
        <taxon>Poaceae</taxon>
        <taxon>PACMAD clade</taxon>
        <taxon>Chloridoideae</taxon>
        <taxon>Eragrostideae</taxon>
        <taxon>Eragrostidinae</taxon>
        <taxon>Eragrostis</taxon>
    </lineage>
</organism>
<dbReference type="AlphaFoldDB" id="A0A5J9TXR3"/>
<evidence type="ECO:0000259" key="3">
    <source>
        <dbReference type="Pfam" id="PF23635"/>
    </source>
</evidence>
<dbReference type="Proteomes" id="UP000324897">
    <property type="component" value="Unassembled WGS sequence"/>
</dbReference>
<dbReference type="Gene3D" id="1.20.1280.50">
    <property type="match status" value="1"/>
</dbReference>
<comment type="caution">
    <text evidence="4">The sequence shown here is derived from an EMBL/GenBank/DDBJ whole genome shotgun (WGS) entry which is preliminary data.</text>
</comment>
<feature type="region of interest" description="Disordered" evidence="1">
    <location>
        <begin position="512"/>
        <end position="546"/>
    </location>
</feature>
<evidence type="ECO:0000256" key="1">
    <source>
        <dbReference type="SAM" id="MobiDB-lite"/>
    </source>
</evidence>
<keyword evidence="5" id="KW-1185">Reference proteome</keyword>
<gene>
    <name evidence="4" type="ORF">EJB05_39744</name>
</gene>
<accession>A0A5J9TXR3</accession>